<dbReference type="AlphaFoldDB" id="A0A0J6GS67"/>
<feature type="transmembrane region" description="Helical" evidence="13">
    <location>
        <begin position="516"/>
        <end position="536"/>
    </location>
</feature>
<comment type="function">
    <text evidence="13">Required for the insertion and/or proper folding and/or complex formation of integral membrane proteins into the membrane. Involved in integration of membrane proteins that insert both dependently and independently of the Sec translocase complex, as well as at least some lipoproteins. Aids folding of multispanning membrane proteins.</text>
</comment>
<comment type="caution">
    <text evidence="17">The sequence shown here is derived from an EMBL/GenBank/DDBJ whole genome shotgun (WGS) entry which is preliminary data.</text>
</comment>
<evidence type="ECO:0000259" key="15">
    <source>
        <dbReference type="Pfam" id="PF02096"/>
    </source>
</evidence>
<sequence>MDIKRTILIVALAVVSYVMVLKWNQDYGQAALPTQNVAASSTTAPALPDTVSGNNASNSADVPSANTDTSQPTETPVAASKDLIHVKTDVLDIAIDPQGGDIAQLRLPLYPRRQDHPDVPFQLFDNGNERTYLAQSGLTGVDGPDARPAGRPVFSTEKKTYELAPGQDQLVVDLKFSENGVNYIKRFTLKRGLYDVQVSYLIDNESGKPWNGNLFAQLKRDASSDPSSSTATGTATYLGAALWTSSEPYKKVSMKDIDKGQLKETVDGGWVAWLQHYFVTAWIPQKGDTHVVQTRKDSQGNYIIGFTGPTMTVEPGKTAETSATLYAGPKSQGVLKELSPGLELTVDYGFLWFIAQPIFWLLQQIHSLVGNWGWSIIFLTMLIKGLFFPLSAASYKSMARMRAVAPKLAALKEQFGDDRQKMSQAMMELYKKEKINPLGGCLPILVQMPVFLSLYWVLLESVEMRQAPFMLWITDLSIKDPFFILPIIMGATMFIQQRLNPTPPDPMQAKVMKLMPIIFTFFFLWFPAGLVLYWVVNNCLSIAQQWYITRKVEAATKKAAE</sequence>
<keyword evidence="10 13" id="KW-0143">Chaperone</keyword>
<evidence type="ECO:0000256" key="3">
    <source>
        <dbReference type="ARBA" id="ARBA00015325"/>
    </source>
</evidence>
<dbReference type="NCBIfam" id="NF002353">
    <property type="entry name" value="PRK01318.1-4"/>
    <property type="match status" value="1"/>
</dbReference>
<dbReference type="PRINTS" id="PR01900">
    <property type="entry name" value="YIDCPROTEIN"/>
</dbReference>
<dbReference type="PATRIC" id="fig|47884.3.peg.2892"/>
<dbReference type="Gene3D" id="2.70.98.90">
    <property type="match status" value="1"/>
</dbReference>
<evidence type="ECO:0000256" key="4">
    <source>
        <dbReference type="ARBA" id="ARBA00022448"/>
    </source>
</evidence>
<feature type="domain" description="Membrane insertase YidC N-terminal" evidence="16">
    <location>
        <begin position="84"/>
        <end position="361"/>
    </location>
</feature>
<evidence type="ECO:0000256" key="13">
    <source>
        <dbReference type="HAMAP-Rule" id="MF_01810"/>
    </source>
</evidence>
<evidence type="ECO:0000256" key="1">
    <source>
        <dbReference type="ARBA" id="ARBA00004429"/>
    </source>
</evidence>
<keyword evidence="9 13" id="KW-0472">Membrane</keyword>
<evidence type="ECO:0000313" key="20">
    <source>
        <dbReference type="Proteomes" id="UP000183155"/>
    </source>
</evidence>
<keyword evidence="6 13" id="KW-0812">Transmembrane</keyword>
<accession>A0A0J6GS67</accession>
<reference evidence="17 19" key="1">
    <citation type="submission" date="2015-02" db="EMBL/GenBank/DDBJ databases">
        <title>Pseudomonas helleri sp. nov. and Pseudomonas weihenstephanensis sp. nov., isolated from raw cows milk.</title>
        <authorList>
            <person name="von Neubeck M."/>
            <person name="Huptas C."/>
            <person name="Wenning M."/>
            <person name="Scherer S."/>
        </authorList>
    </citation>
    <scope>NUCLEOTIDE SEQUENCE [LARGE SCALE GENOMIC DNA]</scope>
    <source>
        <strain evidence="17 19">DSM 21104</strain>
    </source>
</reference>
<dbReference type="Pfam" id="PF14849">
    <property type="entry name" value="YidC_periplas"/>
    <property type="match status" value="1"/>
</dbReference>
<comment type="similarity">
    <text evidence="2 13">Belongs to the OXA1/ALB3/YidC family. Type 1 subfamily.</text>
</comment>
<dbReference type="HAMAP" id="MF_01810">
    <property type="entry name" value="YidC_type1"/>
    <property type="match status" value="1"/>
</dbReference>
<keyword evidence="5 13" id="KW-1003">Cell membrane</keyword>
<keyword evidence="7 13" id="KW-0653">Protein transport</keyword>
<dbReference type="OrthoDB" id="9780552at2"/>
<evidence type="ECO:0000256" key="12">
    <source>
        <dbReference type="ARBA" id="ARBA00033342"/>
    </source>
</evidence>
<dbReference type="Proteomes" id="UP000036395">
    <property type="component" value="Unassembled WGS sequence"/>
</dbReference>
<evidence type="ECO:0000256" key="14">
    <source>
        <dbReference type="SAM" id="MobiDB-lite"/>
    </source>
</evidence>
<evidence type="ECO:0000256" key="11">
    <source>
        <dbReference type="ARBA" id="ARBA00033245"/>
    </source>
</evidence>
<evidence type="ECO:0000256" key="5">
    <source>
        <dbReference type="ARBA" id="ARBA00022475"/>
    </source>
</evidence>
<dbReference type="InterPro" id="IPR038221">
    <property type="entry name" value="YidC_periplasmic_sf"/>
</dbReference>
<evidence type="ECO:0000256" key="7">
    <source>
        <dbReference type="ARBA" id="ARBA00022927"/>
    </source>
</evidence>
<name>A0A0J6GS67_PSETA</name>
<dbReference type="NCBIfam" id="TIGR03593">
    <property type="entry name" value="yidC_nterm"/>
    <property type="match status" value="1"/>
</dbReference>
<evidence type="ECO:0000256" key="8">
    <source>
        <dbReference type="ARBA" id="ARBA00022989"/>
    </source>
</evidence>
<evidence type="ECO:0000313" key="19">
    <source>
        <dbReference type="Proteomes" id="UP000036395"/>
    </source>
</evidence>
<dbReference type="PRINTS" id="PR00701">
    <property type="entry name" value="60KDINNERMP"/>
</dbReference>
<gene>
    <name evidence="13" type="primary">yidC</name>
    <name evidence="18" type="ORF">SAMN04490203_0083</name>
    <name evidence="17" type="ORF">TU78_12230</name>
</gene>
<dbReference type="InterPro" id="IPR047196">
    <property type="entry name" value="YidC_ALB_C"/>
</dbReference>
<evidence type="ECO:0000313" key="17">
    <source>
        <dbReference type="EMBL" id="KMM84964.1"/>
    </source>
</evidence>
<dbReference type="RefSeq" id="WP_048381533.1">
    <property type="nucleotide sequence ID" value="NZ_FNRS01000001.1"/>
</dbReference>
<feature type="domain" description="Membrane insertase YidC/Oxa/ALB C-terminal" evidence="15">
    <location>
        <begin position="372"/>
        <end position="550"/>
    </location>
</feature>
<comment type="subunit">
    <text evidence="13">Interacts with the Sec translocase complex via SecD. Specifically interacts with transmembrane segments of nascent integral membrane proteins during membrane integration.</text>
</comment>
<dbReference type="InterPro" id="IPR028053">
    <property type="entry name" value="Membr_insert_YidC_N"/>
</dbReference>
<dbReference type="InterPro" id="IPR028055">
    <property type="entry name" value="YidC/Oxa/ALB_C"/>
</dbReference>
<keyword evidence="20" id="KW-1185">Reference proteome</keyword>
<evidence type="ECO:0000259" key="16">
    <source>
        <dbReference type="Pfam" id="PF14849"/>
    </source>
</evidence>
<dbReference type="CDD" id="cd20070">
    <property type="entry name" value="5TM_YidC_Alb3"/>
    <property type="match status" value="1"/>
</dbReference>
<keyword evidence="4 13" id="KW-0813">Transport</keyword>
<dbReference type="InterPro" id="IPR001708">
    <property type="entry name" value="YidC/ALB3/OXA1/COX18"/>
</dbReference>
<proteinExistence type="inferred from homology"/>
<dbReference type="PANTHER" id="PTHR12428:SF65">
    <property type="entry name" value="CYTOCHROME C OXIDASE ASSEMBLY PROTEIN COX18, MITOCHONDRIAL"/>
    <property type="match status" value="1"/>
</dbReference>
<feature type="transmembrane region" description="Helical" evidence="13">
    <location>
        <begin position="435"/>
        <end position="458"/>
    </location>
</feature>
<dbReference type="Proteomes" id="UP000183155">
    <property type="component" value="Unassembled WGS sequence"/>
</dbReference>
<evidence type="ECO:0000256" key="9">
    <source>
        <dbReference type="ARBA" id="ARBA00023136"/>
    </source>
</evidence>
<dbReference type="EMBL" id="FNRS01000001">
    <property type="protein sequence ID" value="SEB41428.1"/>
    <property type="molecule type" value="Genomic_DNA"/>
</dbReference>
<dbReference type="EMBL" id="JYLA01000004">
    <property type="protein sequence ID" value="KMM84964.1"/>
    <property type="molecule type" value="Genomic_DNA"/>
</dbReference>
<dbReference type="GO" id="GO:0051205">
    <property type="term" value="P:protein insertion into membrane"/>
    <property type="evidence" value="ECO:0007669"/>
    <property type="project" value="TreeGrafter"/>
</dbReference>
<evidence type="ECO:0000256" key="2">
    <source>
        <dbReference type="ARBA" id="ARBA00010527"/>
    </source>
</evidence>
<comment type="subcellular location">
    <subcellularLocation>
        <location evidence="1">Cell inner membrane</location>
        <topology evidence="1">Multi-pass membrane protein</topology>
    </subcellularLocation>
    <subcellularLocation>
        <location evidence="13">Cell membrane</location>
        <topology evidence="13">Multi-pass membrane protein</topology>
    </subcellularLocation>
</comment>
<feature type="transmembrane region" description="Helical" evidence="13">
    <location>
        <begin position="372"/>
        <end position="392"/>
    </location>
</feature>
<keyword evidence="8 13" id="KW-1133">Transmembrane helix</keyword>
<dbReference type="STRING" id="47884.SAMN04490203_0083"/>
<dbReference type="PANTHER" id="PTHR12428">
    <property type="entry name" value="OXA1"/>
    <property type="match status" value="1"/>
</dbReference>
<feature type="region of interest" description="Disordered" evidence="14">
    <location>
        <begin position="44"/>
        <end position="78"/>
    </location>
</feature>
<evidence type="ECO:0000256" key="10">
    <source>
        <dbReference type="ARBA" id="ARBA00023186"/>
    </source>
</evidence>
<evidence type="ECO:0000313" key="18">
    <source>
        <dbReference type="EMBL" id="SEB41428.1"/>
    </source>
</evidence>
<dbReference type="GO" id="GO:0015031">
    <property type="term" value="P:protein transport"/>
    <property type="evidence" value="ECO:0007669"/>
    <property type="project" value="UniProtKB-KW"/>
</dbReference>
<dbReference type="NCBIfam" id="NF002352">
    <property type="entry name" value="PRK01318.1-3"/>
    <property type="match status" value="1"/>
</dbReference>
<organism evidence="17 19">
    <name type="scientific">Pseudomonas taetrolens</name>
    <dbReference type="NCBI Taxonomy" id="47884"/>
    <lineage>
        <taxon>Bacteria</taxon>
        <taxon>Pseudomonadati</taxon>
        <taxon>Pseudomonadota</taxon>
        <taxon>Gammaproteobacteria</taxon>
        <taxon>Pseudomonadales</taxon>
        <taxon>Pseudomonadaceae</taxon>
        <taxon>Pseudomonas</taxon>
    </lineage>
</organism>
<evidence type="ECO:0000256" key="6">
    <source>
        <dbReference type="ARBA" id="ARBA00022692"/>
    </source>
</evidence>
<dbReference type="NCBIfam" id="TIGR03592">
    <property type="entry name" value="yidC_oxa1_cterm"/>
    <property type="match status" value="1"/>
</dbReference>
<comment type="caution">
    <text evidence="13">Lacks conserved residue(s) required for the propagation of feature annotation.</text>
</comment>
<reference evidence="18 20" key="2">
    <citation type="submission" date="2016-10" db="EMBL/GenBank/DDBJ databases">
        <authorList>
            <person name="Varghese N."/>
            <person name="Submissions S."/>
        </authorList>
    </citation>
    <scope>NUCLEOTIDE SEQUENCE [LARGE SCALE GENOMIC DNA]</scope>
    <source>
        <strain evidence="18 20">BS3652</strain>
    </source>
</reference>
<dbReference type="GO" id="GO:0032977">
    <property type="term" value="F:membrane insertase activity"/>
    <property type="evidence" value="ECO:0007669"/>
    <property type="project" value="InterPro"/>
</dbReference>
<dbReference type="CDD" id="cd19961">
    <property type="entry name" value="EcYidC-like_peri"/>
    <property type="match status" value="1"/>
</dbReference>
<protein>
    <recommendedName>
        <fullName evidence="3 13">Membrane protein insertase YidC</fullName>
    </recommendedName>
    <alternativeName>
        <fullName evidence="12 13">Foldase YidC</fullName>
    </alternativeName>
    <alternativeName>
        <fullName evidence="11 13">Membrane integrase YidC</fullName>
    </alternativeName>
    <alternativeName>
        <fullName evidence="13">Membrane protein YidC</fullName>
    </alternativeName>
</protein>
<dbReference type="Pfam" id="PF02096">
    <property type="entry name" value="60KD_IMP"/>
    <property type="match status" value="1"/>
</dbReference>
<feature type="compositionally biased region" description="Polar residues" evidence="14">
    <location>
        <begin position="51"/>
        <end position="74"/>
    </location>
</feature>
<dbReference type="GO" id="GO:0005886">
    <property type="term" value="C:plasma membrane"/>
    <property type="evidence" value="ECO:0007669"/>
    <property type="project" value="UniProtKB-SubCell"/>
</dbReference>
<dbReference type="InterPro" id="IPR019998">
    <property type="entry name" value="Membr_insert_YidC"/>
</dbReference>